<feature type="domain" description="SPOR" evidence="2">
    <location>
        <begin position="73"/>
        <end position="150"/>
    </location>
</feature>
<feature type="transmembrane region" description="Helical" evidence="1">
    <location>
        <begin position="20"/>
        <end position="42"/>
    </location>
</feature>
<dbReference type="PROSITE" id="PS51724">
    <property type="entry name" value="SPOR"/>
    <property type="match status" value="1"/>
</dbReference>
<evidence type="ECO:0000256" key="1">
    <source>
        <dbReference type="SAM" id="Phobius"/>
    </source>
</evidence>
<evidence type="ECO:0000313" key="3">
    <source>
        <dbReference type="EMBL" id="MBP2019151.1"/>
    </source>
</evidence>
<dbReference type="Proteomes" id="UP001519289">
    <property type="component" value="Unassembled WGS sequence"/>
</dbReference>
<dbReference type="InterPro" id="IPR036680">
    <property type="entry name" value="SPOR-like_sf"/>
</dbReference>
<evidence type="ECO:0000259" key="2">
    <source>
        <dbReference type="PROSITE" id="PS51724"/>
    </source>
</evidence>
<name>A0ABS4JUC2_9FIRM</name>
<dbReference type="RefSeq" id="WP_209467270.1">
    <property type="nucleotide sequence ID" value="NZ_JAGGLG010000023.1"/>
</dbReference>
<keyword evidence="4" id="KW-1185">Reference proteome</keyword>
<protein>
    <recommendedName>
        <fullName evidence="2">SPOR domain-containing protein</fullName>
    </recommendedName>
</protein>
<keyword evidence="1" id="KW-0812">Transmembrane</keyword>
<keyword evidence="1" id="KW-1133">Transmembrane helix</keyword>
<dbReference type="Pfam" id="PF05036">
    <property type="entry name" value="SPOR"/>
    <property type="match status" value="1"/>
</dbReference>
<organism evidence="3 4">
    <name type="scientific">Symbiobacterium terraclitae</name>
    <dbReference type="NCBI Taxonomy" id="557451"/>
    <lineage>
        <taxon>Bacteria</taxon>
        <taxon>Bacillati</taxon>
        <taxon>Bacillota</taxon>
        <taxon>Clostridia</taxon>
        <taxon>Eubacteriales</taxon>
        <taxon>Symbiobacteriaceae</taxon>
        <taxon>Symbiobacterium</taxon>
    </lineage>
</organism>
<proteinExistence type="predicted"/>
<comment type="caution">
    <text evidence="3">The sequence shown here is derived from an EMBL/GenBank/DDBJ whole genome shotgun (WGS) entry which is preliminary data.</text>
</comment>
<evidence type="ECO:0000313" key="4">
    <source>
        <dbReference type="Proteomes" id="UP001519289"/>
    </source>
</evidence>
<gene>
    <name evidence="3" type="ORF">J2Z79_002568</name>
</gene>
<dbReference type="SUPFAM" id="SSF110997">
    <property type="entry name" value="Sporulation related repeat"/>
    <property type="match status" value="1"/>
</dbReference>
<dbReference type="Gene3D" id="3.30.70.1070">
    <property type="entry name" value="Sporulation related repeat"/>
    <property type="match status" value="1"/>
</dbReference>
<reference evidence="3 4" key="1">
    <citation type="submission" date="2021-03" db="EMBL/GenBank/DDBJ databases">
        <title>Genomic Encyclopedia of Type Strains, Phase IV (KMG-IV): sequencing the most valuable type-strain genomes for metagenomic binning, comparative biology and taxonomic classification.</title>
        <authorList>
            <person name="Goeker M."/>
        </authorList>
    </citation>
    <scope>NUCLEOTIDE SEQUENCE [LARGE SCALE GENOMIC DNA]</scope>
    <source>
        <strain evidence="3 4">DSM 27138</strain>
    </source>
</reference>
<accession>A0ABS4JUC2</accession>
<dbReference type="InterPro" id="IPR007730">
    <property type="entry name" value="SPOR-like_dom"/>
</dbReference>
<dbReference type="EMBL" id="JAGGLG010000023">
    <property type="protein sequence ID" value="MBP2019151.1"/>
    <property type="molecule type" value="Genomic_DNA"/>
</dbReference>
<sequence>MHRFGRSVQRKTNDRWGGVFILAVVLAVVGAWQLGGVLGNLLGEEKPAAMEPVPGMEDVTSLPEAPVPTTRMAQTFQVHFVQVGAFRSEGAARQFVQELAKQDLVAATTPRNEQGLVKVYAGPFMTGEEAAEVQSIMAETGVAKNAFTVAMEVAYAPDAVMAMTGSVNPDLQAGLDTLNNYLFEAGAWFAKRSAGEPADGGALASLGQEMRRLATKLAAAEESPAITRFLGLADVASVNAADIEVAATASPGSEEFQRAMNGYVSLLEQYRNFYTEGGSGE</sequence>
<keyword evidence="1" id="KW-0472">Membrane</keyword>